<feature type="domain" description="Aminotransferase class V" evidence="9">
    <location>
        <begin position="28"/>
        <end position="398"/>
    </location>
</feature>
<evidence type="ECO:0000256" key="5">
    <source>
        <dbReference type="ARBA" id="ARBA00022898"/>
    </source>
</evidence>
<evidence type="ECO:0000256" key="2">
    <source>
        <dbReference type="ARBA" id="ARBA00010447"/>
    </source>
</evidence>
<comment type="cofactor">
    <cofactor evidence="1 7">
        <name>pyridoxal 5'-phosphate</name>
        <dbReference type="ChEBI" id="CHEBI:597326"/>
    </cofactor>
</comment>
<dbReference type="Pfam" id="PF00266">
    <property type="entry name" value="Aminotran_5"/>
    <property type="match status" value="1"/>
</dbReference>
<keyword evidence="5 8" id="KW-0663">Pyridoxal phosphate</keyword>
<evidence type="ECO:0000256" key="6">
    <source>
        <dbReference type="ARBA" id="ARBA00050776"/>
    </source>
</evidence>
<dbReference type="AlphaFoldDB" id="A0A2W5Q5A3"/>
<protein>
    <recommendedName>
        <fullName evidence="3 8">Cysteine desulfurase</fullName>
        <ecNumber evidence="3 8">2.8.1.7</ecNumber>
    </recommendedName>
</protein>
<evidence type="ECO:0000313" key="10">
    <source>
        <dbReference type="EMBL" id="PZQ46560.1"/>
    </source>
</evidence>
<comment type="similarity">
    <text evidence="2 8">Belongs to the class-V pyridoxal-phosphate-dependent aminotransferase family. Csd subfamily.</text>
</comment>
<evidence type="ECO:0000256" key="8">
    <source>
        <dbReference type="RuleBase" id="RU004506"/>
    </source>
</evidence>
<dbReference type="NCBIfam" id="TIGR01979">
    <property type="entry name" value="sufS"/>
    <property type="match status" value="1"/>
</dbReference>
<name>A0A2W5Q5A3_9BACT</name>
<dbReference type="GO" id="GO:0031071">
    <property type="term" value="F:cysteine desulfurase activity"/>
    <property type="evidence" value="ECO:0007669"/>
    <property type="project" value="UniProtKB-UniRule"/>
</dbReference>
<evidence type="ECO:0000256" key="1">
    <source>
        <dbReference type="ARBA" id="ARBA00001933"/>
    </source>
</evidence>
<comment type="catalytic activity">
    <reaction evidence="6 8">
        <text>(sulfur carrier)-H + L-cysteine = (sulfur carrier)-SH + L-alanine</text>
        <dbReference type="Rhea" id="RHEA:43892"/>
        <dbReference type="Rhea" id="RHEA-COMP:14737"/>
        <dbReference type="Rhea" id="RHEA-COMP:14739"/>
        <dbReference type="ChEBI" id="CHEBI:29917"/>
        <dbReference type="ChEBI" id="CHEBI:35235"/>
        <dbReference type="ChEBI" id="CHEBI:57972"/>
        <dbReference type="ChEBI" id="CHEBI:64428"/>
        <dbReference type="EC" id="2.8.1.7"/>
    </reaction>
</comment>
<dbReference type="InterPro" id="IPR000192">
    <property type="entry name" value="Aminotrans_V_dom"/>
</dbReference>
<dbReference type="PROSITE" id="PS00595">
    <property type="entry name" value="AA_TRANSFER_CLASS_5"/>
    <property type="match status" value="1"/>
</dbReference>
<dbReference type="InterPro" id="IPR015421">
    <property type="entry name" value="PyrdxlP-dep_Trfase_major"/>
</dbReference>
<dbReference type="InterPro" id="IPR015424">
    <property type="entry name" value="PyrdxlP-dep_Trfase"/>
</dbReference>
<dbReference type="Proteomes" id="UP000249417">
    <property type="component" value="Unassembled WGS sequence"/>
</dbReference>
<sequence length="410" mass="44662">MAVLQDIGYCREDFPILAEPMNGKPLAYLDTASSAQKPSAVIEKIYDTMSHYYANIHRGLYFLSQTATQEYEAVRGKVKDFINAPSEHEVVFTRNSTEAINLVAQSWGAINLQSGDDVILTAMEHHANIVPWQLLQDKIGFSISVAPVLPDGTLDLDAYKELVSPKTKFIGIVHISNALGTINPVEHMIGIARGINPDVKILIDASQSVVHGHVDVQAMDCDFLTFTGHKLYGPTGSGVLWGREEILNAMRPYQGGGDMIERVSFSGTTYKKAPARFEAGTPAFVDVIGLGAAIDYVRTIGQDNIAAHEKELLDYAMQGLARIDGLTFYGATQDKAAILSFTANWAQSSDIAMILDKQGVAVRAGHHCCMPLMESLGIDGTIRASIGLYTNRNDIDSLVQGLRKAKEMLS</sequence>
<accession>A0A2W5Q5A3</accession>
<dbReference type="GO" id="GO:0030170">
    <property type="term" value="F:pyridoxal phosphate binding"/>
    <property type="evidence" value="ECO:0007669"/>
    <property type="project" value="UniProtKB-UniRule"/>
</dbReference>
<comment type="caution">
    <text evidence="10">The sequence shown here is derived from an EMBL/GenBank/DDBJ whole genome shotgun (WGS) entry which is preliminary data.</text>
</comment>
<dbReference type="CDD" id="cd06453">
    <property type="entry name" value="SufS_like"/>
    <property type="match status" value="1"/>
</dbReference>
<evidence type="ECO:0000256" key="7">
    <source>
        <dbReference type="RuleBase" id="RU004504"/>
    </source>
</evidence>
<dbReference type="SUPFAM" id="SSF53383">
    <property type="entry name" value="PLP-dependent transferases"/>
    <property type="match status" value="1"/>
</dbReference>
<dbReference type="Gene3D" id="3.40.640.10">
    <property type="entry name" value="Type I PLP-dependent aspartate aminotransferase-like (Major domain)"/>
    <property type="match status" value="1"/>
</dbReference>
<dbReference type="Gene3D" id="3.90.1150.10">
    <property type="entry name" value="Aspartate Aminotransferase, domain 1"/>
    <property type="match status" value="1"/>
</dbReference>
<dbReference type="GO" id="GO:0006534">
    <property type="term" value="P:cysteine metabolic process"/>
    <property type="evidence" value="ECO:0007669"/>
    <property type="project" value="UniProtKB-UniRule"/>
</dbReference>
<comment type="function">
    <text evidence="8">Catalyzes the removal of elemental sulfur and selenium atoms from L-cysteine, L-cystine, L-selenocysteine, and L-selenocystine to produce L-alanine.</text>
</comment>
<evidence type="ECO:0000259" key="9">
    <source>
        <dbReference type="Pfam" id="PF00266"/>
    </source>
</evidence>
<evidence type="ECO:0000256" key="3">
    <source>
        <dbReference type="ARBA" id="ARBA00012239"/>
    </source>
</evidence>
<dbReference type="PANTHER" id="PTHR43586:SF8">
    <property type="entry name" value="CYSTEINE DESULFURASE 1, CHLOROPLASTIC"/>
    <property type="match status" value="1"/>
</dbReference>
<organism evidence="10 11">
    <name type="scientific">Micavibrio aeruginosavorus</name>
    <dbReference type="NCBI Taxonomy" id="349221"/>
    <lineage>
        <taxon>Bacteria</taxon>
        <taxon>Pseudomonadati</taxon>
        <taxon>Bdellovibrionota</taxon>
        <taxon>Bdellovibrionia</taxon>
        <taxon>Bdellovibrionales</taxon>
        <taxon>Pseudobdellovibrionaceae</taxon>
        <taxon>Micavibrio</taxon>
    </lineage>
</organism>
<evidence type="ECO:0000256" key="4">
    <source>
        <dbReference type="ARBA" id="ARBA00022679"/>
    </source>
</evidence>
<dbReference type="EC" id="2.8.1.7" evidence="3 8"/>
<dbReference type="InterPro" id="IPR010970">
    <property type="entry name" value="Cys_dSase_SufS"/>
</dbReference>
<gene>
    <name evidence="10" type="ORF">DI551_04960</name>
</gene>
<keyword evidence="4 8" id="KW-0808">Transferase</keyword>
<dbReference type="InterPro" id="IPR020578">
    <property type="entry name" value="Aminotrans_V_PyrdxlP_BS"/>
</dbReference>
<evidence type="ECO:0000313" key="11">
    <source>
        <dbReference type="Proteomes" id="UP000249417"/>
    </source>
</evidence>
<dbReference type="InterPro" id="IPR015422">
    <property type="entry name" value="PyrdxlP-dep_Trfase_small"/>
</dbReference>
<dbReference type="PANTHER" id="PTHR43586">
    <property type="entry name" value="CYSTEINE DESULFURASE"/>
    <property type="match status" value="1"/>
</dbReference>
<dbReference type="EMBL" id="QFQB01000025">
    <property type="protein sequence ID" value="PZQ46560.1"/>
    <property type="molecule type" value="Genomic_DNA"/>
</dbReference>
<proteinExistence type="inferred from homology"/>
<reference evidence="10 11" key="1">
    <citation type="submission" date="2017-08" db="EMBL/GenBank/DDBJ databases">
        <title>Infants hospitalized years apart are colonized by the same room-sourced microbial strains.</title>
        <authorList>
            <person name="Brooks B."/>
            <person name="Olm M.R."/>
            <person name="Firek B.A."/>
            <person name="Baker R."/>
            <person name="Thomas B.C."/>
            <person name="Morowitz M.J."/>
            <person name="Banfield J.F."/>
        </authorList>
    </citation>
    <scope>NUCLEOTIDE SEQUENCE [LARGE SCALE GENOMIC DNA]</scope>
    <source>
        <strain evidence="10">S2_005_002_R2_29</strain>
    </source>
</reference>